<evidence type="ECO:0000313" key="2">
    <source>
        <dbReference type="Proteomes" id="UP000034037"/>
    </source>
</evidence>
<protein>
    <submittedName>
        <fullName evidence="1">Uncharacterized protein</fullName>
    </submittedName>
</protein>
<dbReference type="EMBL" id="CP011309">
    <property type="protein sequence ID" value="AKF28192.1"/>
    <property type="molecule type" value="Genomic_DNA"/>
</dbReference>
<accession>A0A0F6WRD5</accession>
<gene>
    <name evidence="1" type="ORF">YH66_11870</name>
</gene>
<dbReference type="Proteomes" id="UP000034037">
    <property type="component" value="Chromosome"/>
</dbReference>
<dbReference type="AlphaFoldDB" id="A0A0F6WRD5"/>
<proteinExistence type="predicted"/>
<reference evidence="1 2" key="1">
    <citation type="submission" date="2015-04" db="EMBL/GenBank/DDBJ databases">
        <title>Complete Genome Sequence of Brevibacterium flavum ATCC 15168.</title>
        <authorList>
            <person name="Ahn J."/>
            <person name="Park G."/>
            <person name="Jeon W."/>
            <person name="Jang Y."/>
            <person name="Jang M."/>
            <person name="Lee H."/>
            <person name="Lee H."/>
        </authorList>
    </citation>
    <scope>NUCLEOTIDE SEQUENCE [LARGE SCALE GENOMIC DNA]</scope>
    <source>
        <strain evidence="1 2">ATCC 15168</strain>
    </source>
</reference>
<name>A0A0F6WRD5_9CORY</name>
<dbReference type="RefSeq" id="WP_003859183.1">
    <property type="nucleotide sequence ID" value="NZ_CP011309.1"/>
</dbReference>
<keyword evidence="2" id="KW-1185">Reference proteome</keyword>
<dbReference type="HOGENOM" id="CLU_2932255_0_0_11"/>
<evidence type="ECO:0000313" key="1">
    <source>
        <dbReference type="EMBL" id="AKF28192.1"/>
    </source>
</evidence>
<organism evidence="1 2">
    <name type="scientific">[Brevibacterium] flavum</name>
    <dbReference type="NCBI Taxonomy" id="92706"/>
    <lineage>
        <taxon>Bacteria</taxon>
        <taxon>Bacillati</taxon>
        <taxon>Actinomycetota</taxon>
        <taxon>Actinomycetes</taxon>
        <taxon>Mycobacteriales</taxon>
        <taxon>Corynebacteriaceae</taxon>
        <taxon>Corynebacterium</taxon>
    </lineage>
</organism>
<sequence length="60" mass="6411">MSLPIENHVKISNSGKITIDGREVLVTQDSVELLNAGGNGDPIELRLTLIPASITLENDV</sequence>
<dbReference type="PATRIC" id="fig|92706.3.peg.2487"/>